<dbReference type="EMBL" id="JAENIL010000039">
    <property type="protein sequence ID" value="MBK1879019.1"/>
    <property type="molecule type" value="Genomic_DNA"/>
</dbReference>
<organism evidence="5 6">
    <name type="scientific">Pelagicoccus mobilis</name>
    <dbReference type="NCBI Taxonomy" id="415221"/>
    <lineage>
        <taxon>Bacteria</taxon>
        <taxon>Pseudomonadati</taxon>
        <taxon>Verrucomicrobiota</taxon>
        <taxon>Opitutia</taxon>
        <taxon>Puniceicoccales</taxon>
        <taxon>Pelagicoccaceae</taxon>
        <taxon>Pelagicoccus</taxon>
    </lineage>
</organism>
<name>A0A934VT00_9BACT</name>
<gene>
    <name evidence="5" type="ORF">JIN87_19195</name>
</gene>
<sequence>MILRIRFITVALGFGVLVIAQVVEAQVKADDLEEIDPMLRRGRAQTVEESRQELESFKATYSNLDEWEQRKRTIQKGILEGAGLSELPKRSPLNAKFTDKRIYDGYSVESVAFESSPGFFVTGSLYLPTNYNGELAGILCPHGHGGRFNANRQTRCAVFAKMGAAVFQYDMVGYGDWKEAGWNHKKAPEVLRLQIWNSIRALDFLESLPRVDSKRLAVTGNSGGGAQSFILAAVDDRVAVSIPSCQVSAFFFGGCKCESGMPIHQSAFHKTNNAEIAALAAPRPQLLLSNGSDWTRHTPKLEFPYVKQVYELYGAENSIGNAHFAEEGHDYGPSKRQAAYPFLIKHLGLDPSEVSIVDGEVDESFVKIETREEMLVFGESNPYPKNAVEPNTALP</sequence>
<dbReference type="InterPro" id="IPR054579">
    <property type="entry name" value="GCE-like_dom"/>
</dbReference>
<accession>A0A934VT00</accession>
<keyword evidence="3" id="KW-0378">Hydrolase</keyword>
<evidence type="ECO:0000259" key="4">
    <source>
        <dbReference type="Pfam" id="PF22244"/>
    </source>
</evidence>
<dbReference type="Proteomes" id="UP000617628">
    <property type="component" value="Unassembled WGS sequence"/>
</dbReference>
<dbReference type="RefSeq" id="WP_200357233.1">
    <property type="nucleotide sequence ID" value="NZ_JAENIL010000039.1"/>
</dbReference>
<feature type="domain" description="4-O-methyl-glucuronoyl methylesterase-like" evidence="4">
    <location>
        <begin position="194"/>
        <end position="244"/>
    </location>
</feature>
<evidence type="ECO:0000256" key="1">
    <source>
        <dbReference type="ARBA" id="ARBA00022487"/>
    </source>
</evidence>
<dbReference type="Gene3D" id="3.40.50.1820">
    <property type="entry name" value="alpha/beta hydrolase"/>
    <property type="match status" value="1"/>
</dbReference>
<evidence type="ECO:0000256" key="2">
    <source>
        <dbReference type="ARBA" id="ARBA00022729"/>
    </source>
</evidence>
<protein>
    <submittedName>
        <fullName evidence="5">Acetylxylan esterase</fullName>
    </submittedName>
</protein>
<dbReference type="AlphaFoldDB" id="A0A934VT00"/>
<evidence type="ECO:0000256" key="3">
    <source>
        <dbReference type="ARBA" id="ARBA00022801"/>
    </source>
</evidence>
<dbReference type="PANTHER" id="PTHR22946">
    <property type="entry name" value="DIENELACTONE HYDROLASE DOMAIN-CONTAINING PROTEIN-RELATED"/>
    <property type="match status" value="1"/>
</dbReference>
<dbReference type="PANTHER" id="PTHR22946:SF8">
    <property type="entry name" value="ACETYL XYLAN ESTERASE DOMAIN-CONTAINING PROTEIN"/>
    <property type="match status" value="1"/>
</dbReference>
<proteinExistence type="predicted"/>
<dbReference type="InterPro" id="IPR050261">
    <property type="entry name" value="FrsA_esterase"/>
</dbReference>
<evidence type="ECO:0000313" key="5">
    <source>
        <dbReference type="EMBL" id="MBK1879019.1"/>
    </source>
</evidence>
<reference evidence="5" key="1">
    <citation type="submission" date="2021-01" db="EMBL/GenBank/DDBJ databases">
        <title>Modified the classification status of verrucomicrobia.</title>
        <authorList>
            <person name="Feng X."/>
        </authorList>
    </citation>
    <scope>NUCLEOTIDE SEQUENCE</scope>
    <source>
        <strain evidence="5">KCTC 13126</strain>
    </source>
</reference>
<dbReference type="Pfam" id="PF22244">
    <property type="entry name" value="GCE_fung"/>
    <property type="match status" value="1"/>
</dbReference>
<keyword evidence="1" id="KW-0719">Serine esterase</keyword>
<dbReference type="InterPro" id="IPR029058">
    <property type="entry name" value="AB_hydrolase_fold"/>
</dbReference>
<dbReference type="GO" id="GO:0052689">
    <property type="term" value="F:carboxylic ester hydrolase activity"/>
    <property type="evidence" value="ECO:0007669"/>
    <property type="project" value="UniProtKB-KW"/>
</dbReference>
<comment type="caution">
    <text evidence="5">The sequence shown here is derived from an EMBL/GenBank/DDBJ whole genome shotgun (WGS) entry which is preliminary data.</text>
</comment>
<keyword evidence="2" id="KW-0732">Signal</keyword>
<keyword evidence="6" id="KW-1185">Reference proteome</keyword>
<evidence type="ECO:0000313" key="6">
    <source>
        <dbReference type="Proteomes" id="UP000617628"/>
    </source>
</evidence>
<dbReference type="SUPFAM" id="SSF53474">
    <property type="entry name" value="alpha/beta-Hydrolases"/>
    <property type="match status" value="1"/>
</dbReference>